<feature type="region of interest" description="Disordered" evidence="4">
    <location>
        <begin position="1"/>
        <end position="100"/>
    </location>
</feature>
<keyword evidence="2 3" id="KW-0690">Ribosome biogenesis</keyword>
<dbReference type="GO" id="GO:0005096">
    <property type="term" value="F:GTPase activator activity"/>
    <property type="evidence" value="ECO:0007669"/>
    <property type="project" value="UniProtKB-KW"/>
</dbReference>
<dbReference type="InterPro" id="IPR007336">
    <property type="entry name" value="YihI"/>
</dbReference>
<comment type="subunit">
    <text evidence="3">Interacts with Der.</text>
</comment>
<evidence type="ECO:0000313" key="5">
    <source>
        <dbReference type="EMBL" id="WBA08568.1"/>
    </source>
</evidence>
<feature type="compositionally biased region" description="Basic residues" evidence="4">
    <location>
        <begin position="31"/>
        <end position="46"/>
    </location>
</feature>
<evidence type="ECO:0000256" key="4">
    <source>
        <dbReference type="SAM" id="MobiDB-lite"/>
    </source>
</evidence>
<gene>
    <name evidence="3 5" type="primary">yihI</name>
    <name evidence="5" type="ORF">N8M53_12385</name>
</gene>
<dbReference type="Pfam" id="PF04220">
    <property type="entry name" value="YihI"/>
    <property type="match status" value="1"/>
</dbReference>
<dbReference type="HAMAP" id="MF_01058">
    <property type="entry name" value="GAP_YihI"/>
    <property type="match status" value="1"/>
</dbReference>
<comment type="function">
    <text evidence="3">A GTPase-activating protein (GAP) that modifies Der/EngA GTPase function. May play a role in ribosome biogenesis.</text>
</comment>
<accession>A0AA47LQQ4</accession>
<comment type="similarity">
    <text evidence="3">Belongs to the YihI family.</text>
</comment>
<evidence type="ECO:0000256" key="1">
    <source>
        <dbReference type="ARBA" id="ARBA00022468"/>
    </source>
</evidence>
<dbReference type="NCBIfam" id="NF003560">
    <property type="entry name" value="PRK05244.1-1"/>
    <property type="match status" value="1"/>
</dbReference>
<dbReference type="RefSeq" id="WP_269578989.1">
    <property type="nucleotide sequence ID" value="NZ_CP114588.1"/>
</dbReference>
<keyword evidence="1 3" id="KW-0343">GTPase activation</keyword>
<evidence type="ECO:0000256" key="3">
    <source>
        <dbReference type="HAMAP-Rule" id="MF_01058"/>
    </source>
</evidence>
<name>A0AA47LQQ4_9GAMM</name>
<proteinExistence type="inferred from homology"/>
<reference evidence="5" key="1">
    <citation type="submission" date="2022-09" db="EMBL/GenBank/DDBJ databases">
        <authorList>
            <person name="Li Z.-J."/>
        </authorList>
    </citation>
    <scope>NUCLEOTIDE SEQUENCE</scope>
    <source>
        <strain evidence="5">TGB11</strain>
    </source>
</reference>
<evidence type="ECO:0000256" key="2">
    <source>
        <dbReference type="ARBA" id="ARBA00022517"/>
    </source>
</evidence>
<dbReference type="Proteomes" id="UP001164748">
    <property type="component" value="Chromosome"/>
</dbReference>
<dbReference type="EMBL" id="CP114588">
    <property type="protein sequence ID" value="WBA08568.1"/>
    <property type="molecule type" value="Genomic_DNA"/>
</dbReference>
<organism evidence="5 6">
    <name type="scientific">Salinivibrio kushneri</name>
    <dbReference type="NCBI Taxonomy" id="1908198"/>
    <lineage>
        <taxon>Bacteria</taxon>
        <taxon>Pseudomonadati</taxon>
        <taxon>Pseudomonadota</taxon>
        <taxon>Gammaproteobacteria</taxon>
        <taxon>Vibrionales</taxon>
        <taxon>Vibrionaceae</taxon>
        <taxon>Salinivibrio</taxon>
    </lineage>
</organism>
<protein>
    <recommendedName>
        <fullName evidence="3">Der GTPase-activating protein YihI</fullName>
    </recommendedName>
</protein>
<dbReference type="AlphaFoldDB" id="A0AA47LQQ4"/>
<dbReference type="GO" id="GO:0042254">
    <property type="term" value="P:ribosome biogenesis"/>
    <property type="evidence" value="ECO:0007669"/>
    <property type="project" value="UniProtKB-KW"/>
</dbReference>
<feature type="compositionally biased region" description="Basic and acidic residues" evidence="4">
    <location>
        <begin position="47"/>
        <end position="67"/>
    </location>
</feature>
<sequence length="162" mass="18369">MTRKKKTRRVGSEGPAQYVDKNQNEQDRIARMLKKQKKRKGKKAGSRHSEEDNKQVRRSGGKKDPRIGSKKPIPLGSDAVKPKQPKLTPEQELAKLEQDPQLNVLLDRIENGEKLGAGLQAYVDEKLDRIEVLMDKLGLLADDDALDDEDDLLAKFEQQDDQ</sequence>
<evidence type="ECO:0000313" key="6">
    <source>
        <dbReference type="Proteomes" id="UP001164748"/>
    </source>
</evidence>